<dbReference type="CDD" id="cd06260">
    <property type="entry name" value="DUF820-like"/>
    <property type="match status" value="1"/>
</dbReference>
<dbReference type="InterPro" id="IPR012296">
    <property type="entry name" value="Nuclease_put_TT1808"/>
</dbReference>
<dbReference type="Pfam" id="PF05685">
    <property type="entry name" value="Uma2"/>
    <property type="match status" value="1"/>
</dbReference>
<gene>
    <name evidence="2" type="ORF">MTBBW1_400010</name>
</gene>
<name>A0A1W1HGP9_9BACT</name>
<evidence type="ECO:0000259" key="1">
    <source>
        <dbReference type="Pfam" id="PF05685"/>
    </source>
</evidence>
<reference evidence="2 3" key="1">
    <citation type="submission" date="2017-03" db="EMBL/GenBank/DDBJ databases">
        <authorList>
            <person name="Afonso C.L."/>
            <person name="Miller P.J."/>
            <person name="Scott M.A."/>
            <person name="Spackman E."/>
            <person name="Goraichik I."/>
            <person name="Dimitrov K.M."/>
            <person name="Suarez D.L."/>
            <person name="Swayne D.E."/>
        </authorList>
    </citation>
    <scope>NUCLEOTIDE SEQUENCE [LARGE SCALE GENOMIC DNA]</scope>
    <source>
        <strain evidence="2">PRJEB14757</strain>
    </source>
</reference>
<dbReference type="SUPFAM" id="SSF52980">
    <property type="entry name" value="Restriction endonuclease-like"/>
    <property type="match status" value="1"/>
</dbReference>
<dbReference type="Gene3D" id="3.90.1570.10">
    <property type="entry name" value="tt1808, chain A"/>
    <property type="match status" value="1"/>
</dbReference>
<protein>
    <recommendedName>
        <fullName evidence="1">Putative restriction endonuclease domain-containing protein</fullName>
    </recommendedName>
</protein>
<dbReference type="Proteomes" id="UP000191931">
    <property type="component" value="Unassembled WGS sequence"/>
</dbReference>
<feature type="domain" description="Putative restriction endonuclease" evidence="1">
    <location>
        <begin position="2"/>
        <end position="146"/>
    </location>
</feature>
<evidence type="ECO:0000313" key="3">
    <source>
        <dbReference type="Proteomes" id="UP000191931"/>
    </source>
</evidence>
<sequence length="162" mass="18931">MFAMVGARVNHNRISSNITTELNNKFKANQSPCDVFSSDMRVKIQESSIYTYPDIVAICGDIELEDHHFDTLLNPVVIIEILSSSTEAYDRGQKFTHYRRITSLQEYILVSQYHCQVEKYVRRDDGTWSLSSYEGMEEKLNIASIHCELRLSDIYYRVEFER</sequence>
<proteinExistence type="predicted"/>
<dbReference type="PANTHER" id="PTHR36558">
    <property type="entry name" value="GLR1098 PROTEIN"/>
    <property type="match status" value="1"/>
</dbReference>
<dbReference type="AlphaFoldDB" id="A0A1W1HGP9"/>
<evidence type="ECO:0000313" key="2">
    <source>
        <dbReference type="EMBL" id="SLM31603.1"/>
    </source>
</evidence>
<keyword evidence="3" id="KW-1185">Reference proteome</keyword>
<accession>A0A1W1HGP9</accession>
<dbReference type="EMBL" id="FWEV01000282">
    <property type="protein sequence ID" value="SLM31603.1"/>
    <property type="molecule type" value="Genomic_DNA"/>
</dbReference>
<organism evidence="2 3">
    <name type="scientific">Desulfamplus magnetovallimortis</name>
    <dbReference type="NCBI Taxonomy" id="1246637"/>
    <lineage>
        <taxon>Bacteria</taxon>
        <taxon>Pseudomonadati</taxon>
        <taxon>Thermodesulfobacteriota</taxon>
        <taxon>Desulfobacteria</taxon>
        <taxon>Desulfobacterales</taxon>
        <taxon>Desulfobacteraceae</taxon>
        <taxon>Desulfamplus</taxon>
    </lineage>
</organism>
<dbReference type="InterPro" id="IPR008538">
    <property type="entry name" value="Uma2"/>
</dbReference>
<dbReference type="InterPro" id="IPR011335">
    <property type="entry name" value="Restrct_endonuc-II-like"/>
</dbReference>
<dbReference type="PANTHER" id="PTHR36558:SF1">
    <property type="entry name" value="RESTRICTION ENDONUCLEASE DOMAIN-CONTAINING PROTEIN-RELATED"/>
    <property type="match status" value="1"/>
</dbReference>
<dbReference type="STRING" id="1246637.MTBBW1_400010"/>